<feature type="compositionally biased region" description="Polar residues" evidence="1">
    <location>
        <begin position="88"/>
        <end position="112"/>
    </location>
</feature>
<name>A0A8X7TID2_BRACI</name>
<keyword evidence="3" id="KW-1185">Reference proteome</keyword>
<reference evidence="2 3" key="1">
    <citation type="submission" date="2020-02" db="EMBL/GenBank/DDBJ databases">
        <authorList>
            <person name="Ma Q."/>
            <person name="Huang Y."/>
            <person name="Song X."/>
            <person name="Pei D."/>
        </authorList>
    </citation>
    <scope>NUCLEOTIDE SEQUENCE [LARGE SCALE GENOMIC DNA]</scope>
    <source>
        <strain evidence="2">Sxm20200214</strain>
        <tissue evidence="2">Leaf</tissue>
    </source>
</reference>
<protein>
    <submittedName>
        <fullName evidence="2">Uncharacterized protein</fullName>
    </submittedName>
</protein>
<comment type="caution">
    <text evidence="2">The sequence shown here is derived from an EMBL/GenBank/DDBJ whole genome shotgun (WGS) entry which is preliminary data.</text>
</comment>
<proteinExistence type="predicted"/>
<evidence type="ECO:0000313" key="2">
    <source>
        <dbReference type="EMBL" id="KAG2242897.1"/>
    </source>
</evidence>
<sequence length="137" mass="14873">MRIIQPNWPVTNDNHGIGGTKSAKIPPTESDVSTLGRSLPGYDNDPSAVGFPCPHSVLSWLFDARKAPRKSRSQSVPCRHEAVRRHASGSSSPPTVDGSNWTPEPSPQSQSFSGLRIHFADFLAYIVPSTEAVHLET</sequence>
<feature type="region of interest" description="Disordered" evidence="1">
    <location>
        <begin position="1"/>
        <end position="39"/>
    </location>
</feature>
<evidence type="ECO:0000313" key="3">
    <source>
        <dbReference type="Proteomes" id="UP000886595"/>
    </source>
</evidence>
<feature type="region of interest" description="Disordered" evidence="1">
    <location>
        <begin position="68"/>
        <end position="112"/>
    </location>
</feature>
<dbReference type="AlphaFoldDB" id="A0A8X7TID2"/>
<gene>
    <name evidence="2" type="ORF">Bca52824_095261</name>
</gene>
<dbReference type="EMBL" id="JAAMPC010000317">
    <property type="protein sequence ID" value="KAG2242897.1"/>
    <property type="molecule type" value="Genomic_DNA"/>
</dbReference>
<evidence type="ECO:0000256" key="1">
    <source>
        <dbReference type="SAM" id="MobiDB-lite"/>
    </source>
</evidence>
<dbReference type="Proteomes" id="UP000886595">
    <property type="component" value="Unassembled WGS sequence"/>
</dbReference>
<organism evidence="2 3">
    <name type="scientific">Brassica carinata</name>
    <name type="common">Ethiopian mustard</name>
    <name type="synonym">Abyssinian cabbage</name>
    <dbReference type="NCBI Taxonomy" id="52824"/>
    <lineage>
        <taxon>Eukaryota</taxon>
        <taxon>Viridiplantae</taxon>
        <taxon>Streptophyta</taxon>
        <taxon>Embryophyta</taxon>
        <taxon>Tracheophyta</taxon>
        <taxon>Spermatophyta</taxon>
        <taxon>Magnoliopsida</taxon>
        <taxon>eudicotyledons</taxon>
        <taxon>Gunneridae</taxon>
        <taxon>Pentapetalae</taxon>
        <taxon>rosids</taxon>
        <taxon>malvids</taxon>
        <taxon>Brassicales</taxon>
        <taxon>Brassicaceae</taxon>
        <taxon>Brassiceae</taxon>
        <taxon>Brassica</taxon>
    </lineage>
</organism>
<accession>A0A8X7TID2</accession>